<evidence type="ECO:0000313" key="1">
    <source>
        <dbReference type="EMBL" id="VVC32903.1"/>
    </source>
</evidence>
<accession>A0A5E4MPW0</accession>
<dbReference type="EMBL" id="CABPRJ010000960">
    <property type="protein sequence ID" value="VVC32903.1"/>
    <property type="molecule type" value="Genomic_DNA"/>
</dbReference>
<dbReference type="AlphaFoldDB" id="A0A5E4MPW0"/>
<reference evidence="1 2" key="1">
    <citation type="submission" date="2019-08" db="EMBL/GenBank/DDBJ databases">
        <authorList>
            <person name="Alioto T."/>
            <person name="Alioto T."/>
            <person name="Gomez Garrido J."/>
        </authorList>
    </citation>
    <scope>NUCLEOTIDE SEQUENCE [LARGE SCALE GENOMIC DNA]</scope>
</reference>
<name>A0A5E4MPW0_9HEMI</name>
<proteinExistence type="predicted"/>
<organism evidence="1 2">
    <name type="scientific">Cinara cedri</name>
    <dbReference type="NCBI Taxonomy" id="506608"/>
    <lineage>
        <taxon>Eukaryota</taxon>
        <taxon>Metazoa</taxon>
        <taxon>Ecdysozoa</taxon>
        <taxon>Arthropoda</taxon>
        <taxon>Hexapoda</taxon>
        <taxon>Insecta</taxon>
        <taxon>Pterygota</taxon>
        <taxon>Neoptera</taxon>
        <taxon>Paraneoptera</taxon>
        <taxon>Hemiptera</taxon>
        <taxon>Sternorrhyncha</taxon>
        <taxon>Aphidomorpha</taxon>
        <taxon>Aphidoidea</taxon>
        <taxon>Aphididae</taxon>
        <taxon>Lachninae</taxon>
        <taxon>Cinara</taxon>
    </lineage>
</organism>
<sequence length="64" mass="7694">MELLKDEGENMKYVEELTKELKINQTEKLDLNDVWETIRHFIIKAAEKTLGEHRNQTKSWYSNI</sequence>
<protein>
    <submittedName>
        <fullName evidence="1">Uncharacterized protein</fullName>
    </submittedName>
</protein>
<evidence type="ECO:0000313" key="2">
    <source>
        <dbReference type="Proteomes" id="UP000325440"/>
    </source>
</evidence>
<gene>
    <name evidence="1" type="ORF">CINCED_3A011926</name>
</gene>
<dbReference type="Proteomes" id="UP000325440">
    <property type="component" value="Unassembled WGS sequence"/>
</dbReference>
<keyword evidence="2" id="KW-1185">Reference proteome</keyword>